<proteinExistence type="predicted"/>
<dbReference type="Proteomes" id="UP000041314">
    <property type="component" value="Unassembled WGS sequence"/>
</dbReference>
<protein>
    <submittedName>
        <fullName evidence="1">Uncharacterized protein</fullName>
    </submittedName>
</protein>
<evidence type="ECO:0000313" key="1">
    <source>
        <dbReference type="EMBL" id="CNU56824.1"/>
    </source>
</evidence>
<reference evidence="1 2" key="1">
    <citation type="submission" date="2015-03" db="EMBL/GenBank/DDBJ databases">
        <authorList>
            <consortium name="Pathogen Informatics"/>
        </authorList>
    </citation>
    <scope>NUCLEOTIDE SEQUENCE [LARGE SCALE GENOMIC DNA]</scope>
    <source>
        <strain evidence="1 2">A1104</strain>
    </source>
</reference>
<evidence type="ECO:0000313" key="2">
    <source>
        <dbReference type="Proteomes" id="UP000041314"/>
    </source>
</evidence>
<accession>A0A655DB46</accession>
<organism evidence="1 2">
    <name type="scientific">Salmonella enterica subsp. enterica serovar Bovismorbificans</name>
    <dbReference type="NCBI Taxonomy" id="58097"/>
    <lineage>
        <taxon>Bacteria</taxon>
        <taxon>Pseudomonadati</taxon>
        <taxon>Pseudomonadota</taxon>
        <taxon>Gammaproteobacteria</taxon>
        <taxon>Enterobacterales</taxon>
        <taxon>Enterobacteriaceae</taxon>
        <taxon>Salmonella</taxon>
    </lineage>
</organism>
<dbReference type="AlphaFoldDB" id="A0A655DB46"/>
<dbReference type="EMBL" id="CQPA01000027">
    <property type="protein sequence ID" value="CNU56824.1"/>
    <property type="molecule type" value="Genomic_DNA"/>
</dbReference>
<name>A0A655DB46_SALET</name>
<sequence length="66" mass="7290">MPDPRFWLKIGSTNAYAYRRSLIPLFGLLRPSAGVKPADLQTVTPALPAQQRLRGAQLNQMTGKLP</sequence>
<gene>
    <name evidence="1" type="ORF">ERS008198_03072</name>
</gene>